<reference evidence="2" key="1">
    <citation type="journal article" date="2022" name="Front. Genet.">
        <title>Chromosome-Scale Assembly of the Dendrobium nobile Genome Provides Insights Into the Molecular Mechanism of the Biosynthesis of the Medicinal Active Ingredient of Dendrobium.</title>
        <authorList>
            <person name="Xu Q."/>
            <person name="Niu S.-C."/>
            <person name="Li K.-L."/>
            <person name="Zheng P.-J."/>
            <person name="Zhang X.-J."/>
            <person name="Jia Y."/>
            <person name="Liu Y."/>
            <person name="Niu Y.-X."/>
            <person name="Yu L.-H."/>
            <person name="Chen D.-F."/>
            <person name="Zhang G.-Q."/>
        </authorList>
    </citation>
    <scope>NUCLEOTIDE SEQUENCE</scope>
    <source>
        <tissue evidence="2">Leaf</tissue>
    </source>
</reference>
<proteinExistence type="predicted"/>
<dbReference type="OrthoDB" id="1751077at2759"/>
<dbReference type="PANTHER" id="PTHR33116">
    <property type="entry name" value="REVERSE TRANSCRIPTASE ZINC-BINDING DOMAIN-CONTAINING PROTEIN-RELATED-RELATED"/>
    <property type="match status" value="1"/>
</dbReference>
<dbReference type="InterPro" id="IPR026960">
    <property type="entry name" value="RVT-Znf"/>
</dbReference>
<gene>
    <name evidence="2" type="ORF">KFK09_026398</name>
</gene>
<name>A0A8T3A7P9_DENNO</name>
<organism evidence="2 3">
    <name type="scientific">Dendrobium nobile</name>
    <name type="common">Orchid</name>
    <dbReference type="NCBI Taxonomy" id="94219"/>
    <lineage>
        <taxon>Eukaryota</taxon>
        <taxon>Viridiplantae</taxon>
        <taxon>Streptophyta</taxon>
        <taxon>Embryophyta</taxon>
        <taxon>Tracheophyta</taxon>
        <taxon>Spermatophyta</taxon>
        <taxon>Magnoliopsida</taxon>
        <taxon>Liliopsida</taxon>
        <taxon>Asparagales</taxon>
        <taxon>Orchidaceae</taxon>
        <taxon>Epidendroideae</taxon>
        <taxon>Malaxideae</taxon>
        <taxon>Dendrobiinae</taxon>
        <taxon>Dendrobium</taxon>
    </lineage>
</organism>
<feature type="domain" description="Reverse transcriptase zinc-binding" evidence="1">
    <location>
        <begin position="95"/>
        <end position="160"/>
    </location>
</feature>
<comment type="caution">
    <text evidence="2">The sequence shown here is derived from an EMBL/GenBank/DDBJ whole genome shotgun (WGS) entry which is preliminary data.</text>
</comment>
<accession>A0A8T3A7P9</accession>
<dbReference type="Proteomes" id="UP000829196">
    <property type="component" value="Unassembled WGS sequence"/>
</dbReference>
<keyword evidence="3" id="KW-1185">Reference proteome</keyword>
<evidence type="ECO:0000259" key="1">
    <source>
        <dbReference type="Pfam" id="PF13966"/>
    </source>
</evidence>
<evidence type="ECO:0000313" key="3">
    <source>
        <dbReference type="Proteomes" id="UP000829196"/>
    </source>
</evidence>
<sequence>MPMLMRLFCNILNTPISTDPVKYLGIPIYNKRLKIYDFQPLLDRILGYLEGWKARSLTIAGKLHFITSNGWNLPSNFPAPLAATIKYVPICNSADECCWTKPAKPSFRNFVKQFYDEFENGLKTADALAVRGISVNPLCVFCKADSETKNHLLFECDFTFNILKYFMPRMNSMLLRPNLWQVFNDLDALESDYNKRNFGYLLLCAIVCWCPWTVYFGNHGLVGFLKDNDDCNLPLLPLDGLGSLLGNQGSSTIRLDYFGSLGGLNADCLLSP</sequence>
<dbReference type="Pfam" id="PF13966">
    <property type="entry name" value="zf-RVT"/>
    <property type="match status" value="1"/>
</dbReference>
<protein>
    <recommendedName>
        <fullName evidence="1">Reverse transcriptase zinc-binding domain-containing protein</fullName>
    </recommendedName>
</protein>
<evidence type="ECO:0000313" key="2">
    <source>
        <dbReference type="EMBL" id="KAI0492133.1"/>
    </source>
</evidence>
<dbReference type="EMBL" id="JAGYWB010000018">
    <property type="protein sequence ID" value="KAI0492133.1"/>
    <property type="molecule type" value="Genomic_DNA"/>
</dbReference>
<dbReference type="AlphaFoldDB" id="A0A8T3A7P9"/>
<dbReference type="PANTHER" id="PTHR33116:SF78">
    <property type="entry name" value="OS12G0587133 PROTEIN"/>
    <property type="match status" value="1"/>
</dbReference>